<dbReference type="PANTHER" id="PTHR30290">
    <property type="entry name" value="PERIPLASMIC BINDING COMPONENT OF ABC TRANSPORTER"/>
    <property type="match status" value="1"/>
</dbReference>
<keyword evidence="5" id="KW-0472">Membrane</keyword>
<dbReference type="InterPro" id="IPR039424">
    <property type="entry name" value="SBP_5"/>
</dbReference>
<feature type="domain" description="Solute-binding protein family 5" evidence="6">
    <location>
        <begin position="125"/>
        <end position="541"/>
    </location>
</feature>
<protein>
    <submittedName>
        <fullName evidence="7">Peptide ABC transporter substrate-binding protein</fullName>
    </submittedName>
</protein>
<keyword evidence="8" id="KW-1185">Reference proteome</keyword>
<keyword evidence="5" id="KW-1133">Transmembrane helix</keyword>
<evidence type="ECO:0000256" key="2">
    <source>
        <dbReference type="ARBA" id="ARBA00005695"/>
    </source>
</evidence>
<evidence type="ECO:0000259" key="6">
    <source>
        <dbReference type="Pfam" id="PF00496"/>
    </source>
</evidence>
<dbReference type="Proteomes" id="UP000235005">
    <property type="component" value="Unassembled WGS sequence"/>
</dbReference>
<dbReference type="CDD" id="cd08505">
    <property type="entry name" value="PBP2_NikA_DppA_OppA_like_18"/>
    <property type="match status" value="1"/>
</dbReference>
<reference evidence="7 8" key="1">
    <citation type="submission" date="2018-01" db="EMBL/GenBank/DDBJ databases">
        <title>The draft genome sequence of Halioglobus lutimaris HF004.</title>
        <authorList>
            <person name="Du Z.-J."/>
            <person name="Shi M.-J."/>
        </authorList>
    </citation>
    <scope>NUCLEOTIDE SEQUENCE [LARGE SCALE GENOMIC DNA]</scope>
    <source>
        <strain evidence="7 8">HF004</strain>
    </source>
</reference>
<dbReference type="Gene3D" id="3.40.190.10">
    <property type="entry name" value="Periplasmic binding protein-like II"/>
    <property type="match status" value="1"/>
</dbReference>
<dbReference type="InterPro" id="IPR000914">
    <property type="entry name" value="SBP_5_dom"/>
</dbReference>
<gene>
    <name evidence="7" type="ORF">C0039_00650</name>
</gene>
<evidence type="ECO:0000256" key="5">
    <source>
        <dbReference type="SAM" id="Phobius"/>
    </source>
</evidence>
<organism evidence="7 8">
    <name type="scientific">Pseudohalioglobus lutimaris</name>
    <dbReference type="NCBI Taxonomy" id="1737061"/>
    <lineage>
        <taxon>Bacteria</taxon>
        <taxon>Pseudomonadati</taxon>
        <taxon>Pseudomonadota</taxon>
        <taxon>Gammaproteobacteria</taxon>
        <taxon>Cellvibrionales</taxon>
        <taxon>Halieaceae</taxon>
        <taxon>Pseudohalioglobus</taxon>
    </lineage>
</organism>
<dbReference type="GO" id="GO:0030313">
    <property type="term" value="C:cell envelope"/>
    <property type="evidence" value="ECO:0007669"/>
    <property type="project" value="UniProtKB-SubCell"/>
</dbReference>
<feature type="transmembrane region" description="Helical" evidence="5">
    <location>
        <begin position="647"/>
        <end position="667"/>
    </location>
</feature>
<comment type="subcellular location">
    <subcellularLocation>
        <location evidence="1">Cell envelope</location>
    </subcellularLocation>
</comment>
<keyword evidence="5" id="KW-0812">Transmembrane</keyword>
<dbReference type="OrthoDB" id="9801912at2"/>
<comment type="caution">
    <text evidence="7">The sequence shown here is derived from an EMBL/GenBank/DDBJ whole genome shotgun (WGS) entry which is preliminary data.</text>
</comment>
<proteinExistence type="inferred from homology"/>
<evidence type="ECO:0000256" key="1">
    <source>
        <dbReference type="ARBA" id="ARBA00004196"/>
    </source>
</evidence>
<name>A0A2N5X934_9GAMM</name>
<dbReference type="PANTHER" id="PTHR30290:SF10">
    <property type="entry name" value="PERIPLASMIC OLIGOPEPTIDE-BINDING PROTEIN-RELATED"/>
    <property type="match status" value="1"/>
</dbReference>
<keyword evidence="3" id="KW-0813">Transport</keyword>
<evidence type="ECO:0000256" key="4">
    <source>
        <dbReference type="ARBA" id="ARBA00022729"/>
    </source>
</evidence>
<dbReference type="Gene3D" id="3.90.76.10">
    <property type="entry name" value="Dipeptide-binding Protein, Domain 1"/>
    <property type="match status" value="1"/>
</dbReference>
<accession>A0A2N5X934</accession>
<dbReference type="SUPFAM" id="SSF53850">
    <property type="entry name" value="Periplasmic binding protein-like II"/>
    <property type="match status" value="1"/>
</dbReference>
<sequence length="681" mass="77728">MSPAPPKHLDPAISYASDESLFIFQIYEPPMGYHFLKRPYELEPQGVEDFPVETYLDESGNEVTADSDQIAFTRYTLKVREDAHYQPHPAFATKENGEPLYLFSTAEEGAGYKQVPDFPETASRPVHANDYAYQIKRLADPALGSPMLGFMAQYIVGMAEFTAGLEALDRDGWLNLDDYPMEGLEVVDERTLSITIKGRYPQFVYWLAMHFFVPVPPEADRFYANPGFLDRNLTLDWWPIGSGPFMMVKNDPNSEIVLERNPNYREDYFPTEGEPGDLEAGNLVDAGKRVPFVDRAVYRLEKEVLPLWTKFLQGYYDRSGETHGNTNSVYDQAFVVGPDGVEMSADVADHGIRMDPDVKPGIYYYGFNMRDPVVGGYTEEKRKLRRALQIVFNVEEYLAIFRKGNGIVAHNVIPPGIAGHLEGEAGINPYTHVWKDDQAVRRSIDEAKQLLVEAGYPNGRDARTGEPLKIFIDVQSQAVGKTQMNWMDRSFSQIGIQVEFRPADWNRTREKLLTGNSQIYSYGWLADYPDPENFLFLLYSPESPLVCKCDGTNNSNFENAEYDELFRKVRVTPPGPERDVMVARMVEIFREEAVWLYAYYPKDIYLANAWVTNTKRHGITKATLKYINLDAGMREQKRAEWNQPVTWPLYAGAMMLVVLILPGVIAYRRRQNATARRNHNG</sequence>
<evidence type="ECO:0000313" key="8">
    <source>
        <dbReference type="Proteomes" id="UP000235005"/>
    </source>
</evidence>
<dbReference type="GO" id="GO:1904680">
    <property type="term" value="F:peptide transmembrane transporter activity"/>
    <property type="evidence" value="ECO:0007669"/>
    <property type="project" value="TreeGrafter"/>
</dbReference>
<dbReference type="EMBL" id="PKUS01000001">
    <property type="protein sequence ID" value="PLW71002.1"/>
    <property type="molecule type" value="Genomic_DNA"/>
</dbReference>
<evidence type="ECO:0000256" key="3">
    <source>
        <dbReference type="ARBA" id="ARBA00022448"/>
    </source>
</evidence>
<evidence type="ECO:0000313" key="7">
    <source>
        <dbReference type="EMBL" id="PLW71002.1"/>
    </source>
</evidence>
<keyword evidence="4" id="KW-0732">Signal</keyword>
<dbReference type="Gene3D" id="3.10.105.10">
    <property type="entry name" value="Dipeptide-binding Protein, Domain 3"/>
    <property type="match status" value="1"/>
</dbReference>
<comment type="similarity">
    <text evidence="2">Belongs to the bacterial solute-binding protein 5 family.</text>
</comment>
<dbReference type="GO" id="GO:0015833">
    <property type="term" value="P:peptide transport"/>
    <property type="evidence" value="ECO:0007669"/>
    <property type="project" value="TreeGrafter"/>
</dbReference>
<dbReference type="AlphaFoldDB" id="A0A2N5X934"/>
<dbReference type="Pfam" id="PF00496">
    <property type="entry name" value="SBP_bac_5"/>
    <property type="match status" value="1"/>
</dbReference>